<dbReference type="SUPFAM" id="SSF51735">
    <property type="entry name" value="NAD(P)-binding Rossmann-fold domains"/>
    <property type="match status" value="1"/>
</dbReference>
<keyword evidence="1" id="KW-0560">Oxidoreductase</keyword>
<dbReference type="RefSeq" id="WP_013019582.1">
    <property type="nucleotide sequence ID" value="NC_013947.1"/>
</dbReference>
<dbReference type="EMBL" id="CP001778">
    <property type="protein sequence ID" value="ADD44011.1"/>
    <property type="molecule type" value="Genomic_DNA"/>
</dbReference>
<dbReference type="SUPFAM" id="SSF52283">
    <property type="entry name" value="Formate/glycerate dehydrogenase catalytic domain-like"/>
    <property type="match status" value="1"/>
</dbReference>
<dbReference type="HOGENOM" id="CLU_019796_1_0_11"/>
<evidence type="ECO:0000259" key="3">
    <source>
        <dbReference type="Pfam" id="PF02826"/>
    </source>
</evidence>
<name>D3Q3U4_STANL</name>
<dbReference type="PANTHER" id="PTHR43333">
    <property type="entry name" value="2-HACID_DH_C DOMAIN-CONTAINING PROTEIN"/>
    <property type="match status" value="1"/>
</dbReference>
<dbReference type="InterPro" id="IPR036291">
    <property type="entry name" value="NAD(P)-bd_dom_sf"/>
</dbReference>
<dbReference type="Gene3D" id="3.40.50.720">
    <property type="entry name" value="NAD(P)-binding Rossmann-like Domain"/>
    <property type="match status" value="2"/>
</dbReference>
<reference evidence="4 5" key="1">
    <citation type="journal article" date="2009" name="Stand. Genomic Sci.">
        <title>Complete genome sequence of Stackebrandtia nassauensis type strain (LLR-40K-21).</title>
        <authorList>
            <person name="Munk C."/>
            <person name="Lapidus A."/>
            <person name="Copeland A."/>
            <person name="Jando M."/>
            <person name="Mayilraj S."/>
            <person name="Glavina Del Rio T."/>
            <person name="Nolan M."/>
            <person name="Chen F."/>
            <person name="Lucas S."/>
            <person name="Tice H."/>
            <person name="Cheng J.F."/>
            <person name="Han C."/>
            <person name="Detter J.C."/>
            <person name="Bruce D."/>
            <person name="Goodwin L."/>
            <person name="Chain P."/>
            <person name="Pitluck S."/>
            <person name="Goker M."/>
            <person name="Ovchinikova G."/>
            <person name="Pati A."/>
            <person name="Ivanova N."/>
            <person name="Mavromatis K."/>
            <person name="Chen A."/>
            <person name="Palaniappan K."/>
            <person name="Land M."/>
            <person name="Hauser L."/>
            <person name="Chang Y.J."/>
            <person name="Jeffries C.D."/>
            <person name="Bristow J."/>
            <person name="Eisen J.A."/>
            <person name="Markowitz V."/>
            <person name="Hugenholtz P."/>
            <person name="Kyrpides N.C."/>
            <person name="Klenk H.P."/>
        </authorList>
    </citation>
    <scope>NUCLEOTIDE SEQUENCE [LARGE SCALE GENOMIC DNA]</scope>
    <source>
        <strain evidence="5">DSM 44728 / CIP 108903 / NRRL B-16338 / NBRC 102104 / LLR-40K-21</strain>
    </source>
</reference>
<dbReference type="CDD" id="cd12166">
    <property type="entry name" value="2-Hacid_dh_7"/>
    <property type="match status" value="1"/>
</dbReference>
<proteinExistence type="predicted"/>
<evidence type="ECO:0000256" key="2">
    <source>
        <dbReference type="ARBA" id="ARBA00023027"/>
    </source>
</evidence>
<dbReference type="InterPro" id="IPR029753">
    <property type="entry name" value="D-isomer_DH_CS"/>
</dbReference>
<organism evidence="4 5">
    <name type="scientific">Stackebrandtia nassauensis (strain DSM 44728 / CIP 108903 / NRRL B-16338 / NBRC 102104 / LLR-40K-21)</name>
    <dbReference type="NCBI Taxonomy" id="446470"/>
    <lineage>
        <taxon>Bacteria</taxon>
        <taxon>Bacillati</taxon>
        <taxon>Actinomycetota</taxon>
        <taxon>Actinomycetes</taxon>
        <taxon>Glycomycetales</taxon>
        <taxon>Glycomycetaceae</taxon>
        <taxon>Stackebrandtia</taxon>
    </lineage>
</organism>
<accession>D3Q3U4</accession>
<dbReference type="PROSITE" id="PS00671">
    <property type="entry name" value="D_2_HYDROXYACID_DH_3"/>
    <property type="match status" value="1"/>
</dbReference>
<dbReference type="Pfam" id="PF02826">
    <property type="entry name" value="2-Hacid_dh_C"/>
    <property type="match status" value="1"/>
</dbReference>
<dbReference type="InterPro" id="IPR006140">
    <property type="entry name" value="D-isomer_DH_NAD-bd"/>
</dbReference>
<gene>
    <name evidence="4" type="ordered locus">Snas_4364</name>
</gene>
<evidence type="ECO:0000313" key="5">
    <source>
        <dbReference type="Proteomes" id="UP000000844"/>
    </source>
</evidence>
<dbReference type="GO" id="GO:0051287">
    <property type="term" value="F:NAD binding"/>
    <property type="evidence" value="ECO:0007669"/>
    <property type="project" value="InterPro"/>
</dbReference>
<evidence type="ECO:0000313" key="4">
    <source>
        <dbReference type="EMBL" id="ADD44011.1"/>
    </source>
</evidence>
<dbReference type="PROSITE" id="PS00670">
    <property type="entry name" value="D_2_HYDROXYACID_DH_2"/>
    <property type="match status" value="1"/>
</dbReference>
<sequence length="305" mass="32456">MKVWIPHEHGRAAMEPIPDGVELEVYDGDGDFPSSPSDVEFWVPPFMSKRVSSARLDLMPGLKVIQLLSAGADAWIAGVGESVTLCDAMGVHTAATSEWAVSAMLASLRGFDRYARNQSRRLWQPVPTDTLEGKRVLIVGAGDIGAAIATRVEAFGARPVMVARRARTGVHAVAELPQLLPDADIVVLIVPLTEATRGMVDATFLAAMPDGAMLVNAARGPVVDTAALTEEVRGGRLRAALDVTDPEPLPEDHPLWTLENVLITPHVGGAAAVPGFLDKGYALVGRQLRRYAAGEGLDNVVSEGY</sequence>
<dbReference type="Proteomes" id="UP000000844">
    <property type="component" value="Chromosome"/>
</dbReference>
<feature type="domain" description="D-isomer specific 2-hydroxyacid dehydrogenase NAD-binding" evidence="3">
    <location>
        <begin position="102"/>
        <end position="268"/>
    </location>
</feature>
<dbReference type="KEGG" id="sna:Snas_4364"/>
<keyword evidence="2" id="KW-0520">NAD</keyword>
<dbReference type="AlphaFoldDB" id="D3Q3U4"/>
<dbReference type="eggNOG" id="COG0111">
    <property type="taxonomic scope" value="Bacteria"/>
</dbReference>
<keyword evidence="5" id="KW-1185">Reference proteome</keyword>
<protein>
    <submittedName>
        <fullName evidence="4">D-isomer specific 2-hydroxyacid dehydrogenase NAD-binding protein</fullName>
    </submittedName>
</protein>
<dbReference type="PANTHER" id="PTHR43333:SF1">
    <property type="entry name" value="D-ISOMER SPECIFIC 2-HYDROXYACID DEHYDROGENASE NAD-BINDING DOMAIN-CONTAINING PROTEIN"/>
    <property type="match status" value="1"/>
</dbReference>
<dbReference type="GO" id="GO:0016616">
    <property type="term" value="F:oxidoreductase activity, acting on the CH-OH group of donors, NAD or NADP as acceptor"/>
    <property type="evidence" value="ECO:0007669"/>
    <property type="project" value="UniProtKB-ARBA"/>
</dbReference>
<dbReference type="STRING" id="446470.Snas_4364"/>
<dbReference type="OrthoDB" id="4324715at2"/>
<evidence type="ECO:0000256" key="1">
    <source>
        <dbReference type="ARBA" id="ARBA00023002"/>
    </source>
</evidence>